<sequence length="128" mass="15242">MLSNNRYGHYHDIKNKTRNYKYVFKKFMTRDLVLIRAYLKLGMRRQDIVIASSYFARDGHVPPPEVSRLVEYCQRRHLPLLLGCDANEHSTVWGSNNTNHRDSKVIKGEHFKPRLKPKTYFIYAQRCL</sequence>
<dbReference type="EMBL" id="OV651826">
    <property type="protein sequence ID" value="CAH1103627.1"/>
    <property type="molecule type" value="Genomic_DNA"/>
</dbReference>
<dbReference type="SUPFAM" id="SSF56219">
    <property type="entry name" value="DNase I-like"/>
    <property type="match status" value="1"/>
</dbReference>
<dbReference type="Proteomes" id="UP001153636">
    <property type="component" value="Chromosome 14"/>
</dbReference>
<reference evidence="1" key="1">
    <citation type="submission" date="2022-01" db="EMBL/GenBank/DDBJ databases">
        <authorList>
            <person name="King R."/>
        </authorList>
    </citation>
    <scope>NUCLEOTIDE SEQUENCE</scope>
</reference>
<evidence type="ECO:0000313" key="2">
    <source>
        <dbReference type="Proteomes" id="UP001153636"/>
    </source>
</evidence>
<proteinExistence type="predicted"/>
<gene>
    <name evidence="1" type="ORF">PSYICH_LOCUS4605</name>
</gene>
<accession>A0A9P0GBL3</accession>
<protein>
    <recommendedName>
        <fullName evidence="3">Endonuclease/exonuclease/phosphatase domain-containing protein</fullName>
    </recommendedName>
</protein>
<dbReference type="InterPro" id="IPR036691">
    <property type="entry name" value="Endo/exonu/phosph_ase_sf"/>
</dbReference>
<dbReference type="AlphaFoldDB" id="A0A9P0GBL3"/>
<evidence type="ECO:0000313" key="1">
    <source>
        <dbReference type="EMBL" id="CAH1103627.1"/>
    </source>
</evidence>
<name>A0A9P0GBL3_9CUCU</name>
<keyword evidence="2" id="KW-1185">Reference proteome</keyword>
<evidence type="ECO:0008006" key="3">
    <source>
        <dbReference type="Google" id="ProtNLM"/>
    </source>
</evidence>
<dbReference type="Gene3D" id="3.60.10.10">
    <property type="entry name" value="Endonuclease/exonuclease/phosphatase"/>
    <property type="match status" value="1"/>
</dbReference>
<organism evidence="1 2">
    <name type="scientific">Psylliodes chrysocephalus</name>
    <dbReference type="NCBI Taxonomy" id="3402493"/>
    <lineage>
        <taxon>Eukaryota</taxon>
        <taxon>Metazoa</taxon>
        <taxon>Ecdysozoa</taxon>
        <taxon>Arthropoda</taxon>
        <taxon>Hexapoda</taxon>
        <taxon>Insecta</taxon>
        <taxon>Pterygota</taxon>
        <taxon>Neoptera</taxon>
        <taxon>Endopterygota</taxon>
        <taxon>Coleoptera</taxon>
        <taxon>Polyphaga</taxon>
        <taxon>Cucujiformia</taxon>
        <taxon>Chrysomeloidea</taxon>
        <taxon>Chrysomelidae</taxon>
        <taxon>Galerucinae</taxon>
        <taxon>Alticini</taxon>
        <taxon>Psylliodes</taxon>
    </lineage>
</organism>
<dbReference type="OrthoDB" id="6778171at2759"/>